<dbReference type="InterPro" id="IPR056931">
    <property type="entry name" value="D14-like"/>
</dbReference>
<dbReference type="Pfam" id="PF24608">
    <property type="entry name" value="PDDEXK_15"/>
    <property type="match status" value="1"/>
</dbReference>
<reference evidence="1" key="1">
    <citation type="journal article" date="2021" name="Proc. Natl. Acad. Sci. U.S.A.">
        <title>A Catalog of Tens of Thousands of Viruses from Human Metagenomes Reveals Hidden Associations with Chronic Diseases.</title>
        <authorList>
            <person name="Tisza M.J."/>
            <person name="Buck C.B."/>
        </authorList>
    </citation>
    <scope>NUCLEOTIDE SEQUENCE</scope>
    <source>
        <strain evidence="1">CtWb16</strain>
    </source>
</reference>
<name>A0A8S5T019_9CAUD</name>
<sequence>MGKNMTSPAKNKGNSFEREVAKFLTTIFNEHFNRNISGSGSYIGGNNIYRKQILSDSQVWNNQGDIICPDSFNGKLIIECKFYKDFPFHHFLINKSIPLLDDWIKQQLTIVEDNNIWFIVFKINRVGSYIVIPEKIIDIDDSLGNHSIYYNNGNRYIIAEFESFIKLYKNQIKEKCL</sequence>
<evidence type="ECO:0008006" key="2">
    <source>
        <dbReference type="Google" id="ProtNLM"/>
    </source>
</evidence>
<proteinExistence type="predicted"/>
<evidence type="ECO:0000313" key="1">
    <source>
        <dbReference type="EMBL" id="DAF56708.1"/>
    </source>
</evidence>
<protein>
    <recommendedName>
        <fullName evidence="2">Holliday junction resolvase</fullName>
    </recommendedName>
</protein>
<accession>A0A8S5T019</accession>
<dbReference type="EMBL" id="BK032721">
    <property type="protein sequence ID" value="DAF56708.1"/>
    <property type="molecule type" value="Genomic_DNA"/>
</dbReference>
<organism evidence="1">
    <name type="scientific">Myoviridae sp. ctWb16</name>
    <dbReference type="NCBI Taxonomy" id="2827690"/>
    <lineage>
        <taxon>Viruses</taxon>
        <taxon>Duplodnaviria</taxon>
        <taxon>Heunggongvirae</taxon>
        <taxon>Uroviricota</taxon>
        <taxon>Caudoviricetes</taxon>
    </lineage>
</organism>